<name>A0A1C7IAG3_9FIRM</name>
<dbReference type="SMART" id="SM00793">
    <property type="entry name" value="AgrB"/>
    <property type="match status" value="1"/>
</dbReference>
<feature type="transmembrane region" description="Helical" evidence="8">
    <location>
        <begin position="30"/>
        <end position="50"/>
    </location>
</feature>
<dbReference type="GO" id="GO:0016020">
    <property type="term" value="C:membrane"/>
    <property type="evidence" value="ECO:0007669"/>
    <property type="project" value="InterPro"/>
</dbReference>
<keyword evidence="7 8" id="KW-0472">Membrane</keyword>
<feature type="transmembrane region" description="Helical" evidence="8">
    <location>
        <begin position="146"/>
        <end position="179"/>
    </location>
</feature>
<evidence type="ECO:0008006" key="11">
    <source>
        <dbReference type="Google" id="ProtNLM"/>
    </source>
</evidence>
<keyword evidence="1" id="KW-1003">Cell membrane</keyword>
<accession>A0A1C7IAG3</accession>
<protein>
    <recommendedName>
        <fullName evidence="11">Accessory gene regulator B</fullName>
    </recommendedName>
</protein>
<dbReference type="InterPro" id="IPR006741">
    <property type="entry name" value="AgrB"/>
</dbReference>
<evidence type="ECO:0000256" key="5">
    <source>
        <dbReference type="ARBA" id="ARBA00022801"/>
    </source>
</evidence>
<feature type="transmembrane region" description="Helical" evidence="8">
    <location>
        <begin position="56"/>
        <end position="74"/>
    </location>
</feature>
<dbReference type="GO" id="GO:0009372">
    <property type="term" value="P:quorum sensing"/>
    <property type="evidence" value="ECO:0007669"/>
    <property type="project" value="UniProtKB-KW"/>
</dbReference>
<reference evidence="9" key="1">
    <citation type="submission" date="2017-04" db="EMBL/GenBank/DDBJ databases">
        <title>Complete Genome Sequences of Twelve Strains of a Stable Defined Moderately Diverse Mouse Microbiota 2 (sDMDMm2).</title>
        <authorList>
            <person name="Uchimura Y."/>
            <person name="Wyss M."/>
            <person name="Brugiroux S."/>
            <person name="Limenitakis J.P."/>
            <person name="Stecher B."/>
            <person name="McCoy K.D."/>
            <person name="Macpherson A.J."/>
        </authorList>
    </citation>
    <scope>NUCLEOTIDE SEQUENCE</scope>
    <source>
        <strain evidence="9">YL58</strain>
    </source>
</reference>
<keyword evidence="3" id="KW-0645">Protease</keyword>
<evidence type="ECO:0000256" key="2">
    <source>
        <dbReference type="ARBA" id="ARBA00022654"/>
    </source>
</evidence>
<dbReference type="KEGG" id="byl:A4V09_09575"/>
<dbReference type="STRING" id="1796616.A4V09_09575"/>
<keyword evidence="5" id="KW-0378">Hydrolase</keyword>
<dbReference type="GO" id="GO:0006508">
    <property type="term" value="P:proteolysis"/>
    <property type="evidence" value="ECO:0007669"/>
    <property type="project" value="UniProtKB-KW"/>
</dbReference>
<evidence type="ECO:0000256" key="1">
    <source>
        <dbReference type="ARBA" id="ARBA00022475"/>
    </source>
</evidence>
<dbReference type="EMBL" id="CP015405">
    <property type="protein sequence ID" value="ANU75988.1"/>
    <property type="molecule type" value="Genomic_DNA"/>
</dbReference>
<evidence type="ECO:0000256" key="8">
    <source>
        <dbReference type="SAM" id="Phobius"/>
    </source>
</evidence>
<evidence type="ECO:0000256" key="4">
    <source>
        <dbReference type="ARBA" id="ARBA00022692"/>
    </source>
</evidence>
<sequence>MENIFNALSQKIISFLDDENKCSNLEKLQMCFALQTIIYNVSITLLILFISYLIDSLYETTLLLSIFGIFRIIAGGFHFDSIAKCICATSIIILGGGKLSHNILLNASLCMLICFIAIGIFILYTPKGTKNNPYSKSYSKLQKKRLIVIAFLFTLIAIIVPGIRTIIVFAMITSAILVLPNLIHRLRVLE</sequence>
<organism evidence="9 10">
    <name type="scientific">Blautia pseudococcoides</name>
    <dbReference type="NCBI Taxonomy" id="1796616"/>
    <lineage>
        <taxon>Bacteria</taxon>
        <taxon>Bacillati</taxon>
        <taxon>Bacillota</taxon>
        <taxon>Clostridia</taxon>
        <taxon>Lachnospirales</taxon>
        <taxon>Lachnospiraceae</taxon>
        <taxon>Blautia</taxon>
    </lineage>
</organism>
<evidence type="ECO:0000313" key="10">
    <source>
        <dbReference type="Proteomes" id="UP000092574"/>
    </source>
</evidence>
<keyword evidence="10" id="KW-1185">Reference proteome</keyword>
<dbReference type="Pfam" id="PF04647">
    <property type="entry name" value="AgrB"/>
    <property type="match status" value="1"/>
</dbReference>
<dbReference type="Proteomes" id="UP000092574">
    <property type="component" value="Chromosome"/>
</dbReference>
<dbReference type="RefSeq" id="WP_065542165.1">
    <property type="nucleotide sequence ID" value="NZ_CP015405.2"/>
</dbReference>
<keyword evidence="4 8" id="KW-0812">Transmembrane</keyword>
<dbReference type="GO" id="GO:0008233">
    <property type="term" value="F:peptidase activity"/>
    <property type="evidence" value="ECO:0007669"/>
    <property type="project" value="UniProtKB-KW"/>
</dbReference>
<dbReference type="AlphaFoldDB" id="A0A1C7IAG3"/>
<gene>
    <name evidence="9" type="ORF">A4V09_09575</name>
</gene>
<keyword evidence="2" id="KW-0673">Quorum sensing</keyword>
<feature type="transmembrane region" description="Helical" evidence="8">
    <location>
        <begin position="103"/>
        <end position="125"/>
    </location>
</feature>
<evidence type="ECO:0000256" key="3">
    <source>
        <dbReference type="ARBA" id="ARBA00022670"/>
    </source>
</evidence>
<evidence type="ECO:0000256" key="6">
    <source>
        <dbReference type="ARBA" id="ARBA00022989"/>
    </source>
</evidence>
<evidence type="ECO:0000256" key="7">
    <source>
        <dbReference type="ARBA" id="ARBA00023136"/>
    </source>
</evidence>
<proteinExistence type="predicted"/>
<evidence type="ECO:0000313" key="9">
    <source>
        <dbReference type="EMBL" id="ANU75988.1"/>
    </source>
</evidence>
<keyword evidence="6 8" id="KW-1133">Transmembrane helix</keyword>